<name>A0ABW4ZML6_9SPHI</name>
<dbReference type="EMBL" id="JBHUHZ010000002">
    <property type="protein sequence ID" value="MFD2163097.1"/>
    <property type="molecule type" value="Genomic_DNA"/>
</dbReference>
<dbReference type="Gene3D" id="3.40.50.2000">
    <property type="entry name" value="Glycogen Phosphorylase B"/>
    <property type="match status" value="2"/>
</dbReference>
<proteinExistence type="predicted"/>
<evidence type="ECO:0000313" key="1">
    <source>
        <dbReference type="EMBL" id="MFD2163097.1"/>
    </source>
</evidence>
<dbReference type="SUPFAM" id="SSF53756">
    <property type="entry name" value="UDP-Glycosyltransferase/glycogen phosphorylase"/>
    <property type="match status" value="1"/>
</dbReference>
<dbReference type="RefSeq" id="WP_255901430.1">
    <property type="nucleotide sequence ID" value="NZ_JAFMZO010000002.1"/>
</dbReference>
<reference evidence="2" key="1">
    <citation type="journal article" date="2019" name="Int. J. Syst. Evol. Microbiol.">
        <title>The Global Catalogue of Microorganisms (GCM) 10K type strain sequencing project: providing services to taxonomists for standard genome sequencing and annotation.</title>
        <authorList>
            <consortium name="The Broad Institute Genomics Platform"/>
            <consortium name="The Broad Institute Genome Sequencing Center for Infectious Disease"/>
            <person name="Wu L."/>
            <person name="Ma J."/>
        </authorList>
    </citation>
    <scope>NUCLEOTIDE SEQUENCE [LARGE SCALE GENOMIC DNA]</scope>
    <source>
        <strain evidence="2">KCTC 42217</strain>
    </source>
</reference>
<evidence type="ECO:0000313" key="2">
    <source>
        <dbReference type="Proteomes" id="UP001597387"/>
    </source>
</evidence>
<keyword evidence="2" id="KW-1185">Reference proteome</keyword>
<protein>
    <submittedName>
        <fullName evidence="1">Uncharacterized protein</fullName>
    </submittedName>
</protein>
<accession>A0ABW4ZML6</accession>
<sequence>MLTKINQFAEEELNDDTINSKMLDIVYLGVQPTPYTHYLLQNLKRSPNIRIAVFFSKKEILDLPWKSKLTDEDNHYFKKFCGIDWRVLLRSISDKHSLFYVVGYNDPTKFLVLLIRRLLNYPYCYFTDSIKTERNKYSLLKSLTLPFLFKNARAILTTGEFGIRRLRSSNYCSPETRLLNLPYFVPFPDLSTKQKVTDKIKFLCSGRLVDAKGFDLVIEAFKICKDRGMLRLPCRLQVQEPSNSSFRNSYSVMD</sequence>
<gene>
    <name evidence="1" type="ORF">ACFSJU_11895</name>
</gene>
<dbReference type="Proteomes" id="UP001597387">
    <property type="component" value="Unassembled WGS sequence"/>
</dbReference>
<comment type="caution">
    <text evidence="1">The sequence shown here is derived from an EMBL/GenBank/DDBJ whole genome shotgun (WGS) entry which is preliminary data.</text>
</comment>
<organism evidence="1 2">
    <name type="scientific">Paradesertivirga mongoliensis</name>
    <dbReference type="NCBI Taxonomy" id="2100740"/>
    <lineage>
        <taxon>Bacteria</taxon>
        <taxon>Pseudomonadati</taxon>
        <taxon>Bacteroidota</taxon>
        <taxon>Sphingobacteriia</taxon>
        <taxon>Sphingobacteriales</taxon>
        <taxon>Sphingobacteriaceae</taxon>
        <taxon>Paradesertivirga</taxon>
    </lineage>
</organism>